<accession>A0ABX0VHY5</accession>
<name>A0ABX0VHY5_9ENTR</name>
<keyword evidence="2" id="KW-1185">Reference proteome</keyword>
<dbReference type="Pfam" id="PF06041">
    <property type="entry name" value="DUF924"/>
    <property type="match status" value="1"/>
</dbReference>
<gene>
    <name evidence="1" type="ORF">E2L00_02220</name>
</gene>
<proteinExistence type="predicted"/>
<dbReference type="EMBL" id="SOYS01000001">
    <property type="protein sequence ID" value="NIY46366.1"/>
    <property type="molecule type" value="Genomic_DNA"/>
</dbReference>
<dbReference type="RefSeq" id="WP_167606358.1">
    <property type="nucleotide sequence ID" value="NZ_SOYS01000001.1"/>
</dbReference>
<reference evidence="1 2" key="1">
    <citation type="journal article" date="2020" name="Microorganisms">
        <title>Polyphasic Characterisation of Cedecea colo sp. nov., a New Enteric Bacterium Isolated from the Koala Hindgut.</title>
        <authorList>
            <person name="Boath J.M."/>
            <person name="Dakhal S."/>
            <person name="Van T.T.H."/>
            <person name="Moore R.J."/>
            <person name="Dekiwadia C."/>
            <person name="Macreadie I.G."/>
        </authorList>
    </citation>
    <scope>NUCLEOTIDE SEQUENCE [LARGE SCALE GENOMIC DNA]</scope>
    <source>
        <strain evidence="1 2">ZA</strain>
    </source>
</reference>
<dbReference type="InterPro" id="IPR010323">
    <property type="entry name" value="DUF924"/>
</dbReference>
<dbReference type="SUPFAM" id="SSF48452">
    <property type="entry name" value="TPR-like"/>
    <property type="match status" value="1"/>
</dbReference>
<comment type="caution">
    <text evidence="1">The sequence shown here is derived from an EMBL/GenBank/DDBJ whole genome shotgun (WGS) entry which is preliminary data.</text>
</comment>
<dbReference type="InterPro" id="IPR011990">
    <property type="entry name" value="TPR-like_helical_dom_sf"/>
</dbReference>
<evidence type="ECO:0000313" key="2">
    <source>
        <dbReference type="Proteomes" id="UP000697927"/>
    </source>
</evidence>
<organism evidence="1 2">
    <name type="scientific">Cedecea colo</name>
    <dbReference type="NCBI Taxonomy" id="2552946"/>
    <lineage>
        <taxon>Bacteria</taxon>
        <taxon>Pseudomonadati</taxon>
        <taxon>Pseudomonadota</taxon>
        <taxon>Gammaproteobacteria</taxon>
        <taxon>Enterobacterales</taxon>
        <taxon>Enterobacteriaceae</taxon>
        <taxon>Cedecea</taxon>
    </lineage>
</organism>
<evidence type="ECO:0000313" key="1">
    <source>
        <dbReference type="EMBL" id="NIY46366.1"/>
    </source>
</evidence>
<dbReference type="Proteomes" id="UP000697927">
    <property type="component" value="Unassembled WGS sequence"/>
</dbReference>
<dbReference type="Gene3D" id="1.25.40.10">
    <property type="entry name" value="Tetratricopeptide repeat domain"/>
    <property type="match status" value="1"/>
</dbReference>
<sequence length="187" mass="21625">MMKPEIAKEYAGVLEFWFKETPAERWFNSDKILDEQIRSRFSAVHHAATRGELFSWRESLSGRLAEIIVLDQFSRNLFREGPLAWAADGMALVLAQELIKTAGFSELAVERRDFAIMPFMHSESAAIHNVALKMFQQFGSKQAFKSELQHKQIIEKFGRYPHRNTALGRTSTAEELLYLQKQKKRAF</sequence>
<protein>
    <submittedName>
        <fullName evidence="1">DUF924 domain-containing protein</fullName>
    </submittedName>
</protein>
<dbReference type="Gene3D" id="1.20.58.320">
    <property type="entry name" value="TPR-like"/>
    <property type="match status" value="1"/>
</dbReference>